<evidence type="ECO:0000256" key="3">
    <source>
        <dbReference type="ARBA" id="ARBA00022801"/>
    </source>
</evidence>
<protein>
    <submittedName>
        <fullName evidence="5">M20/M25/M40 family metallo-hydrolase</fullName>
    </submittedName>
</protein>
<sequence>MLAPIFRHITANENVFVERLIEYLRQPSISAQDIGIREVAALLETMLGDMGMDVQVIETDGHPMVVGSLPFKPGLPTMLFYGHYDVQPPEPLEAWTSPPFEPTIRDGRVYARGAGDNKGQHFAQILAIESWLKVHGDLPCNVKILLEGEEEVGSPHIEAFVEANRELLKADLVVTADGPLDASGKPVIMFGTRGAVRFDLVAREASRDLHSGNFGGIAPNAAWTLVQLLATMKSPDGTITIDGIYDDIIPPGERERAAADALPVDLDALKREIGIRELDAPRDRPLFDRIMFQPTLTINGIVGGYTGKGIKTVIPCEAQAKCDMRLVDGMAPEKVLSLVEDHVRRHAPGVAVVRQGGGKHPSKTDMDHPFAEALIRAVTLGHEQPPLLYPMIGASGPDSAFTRILGIPAFFVPYANADERNHAPDENIGLEFFHKGIRTGAAIIAQIAASAR</sequence>
<keyword evidence="1" id="KW-0645">Protease</keyword>
<comment type="caution">
    <text evidence="5">The sequence shown here is derived from an EMBL/GenBank/DDBJ whole genome shotgun (WGS) entry which is preliminary data.</text>
</comment>
<dbReference type="GO" id="GO:0006508">
    <property type="term" value="P:proteolysis"/>
    <property type="evidence" value="ECO:0007669"/>
    <property type="project" value="UniProtKB-KW"/>
</dbReference>
<keyword evidence="6" id="KW-1185">Reference proteome</keyword>
<keyword evidence="2" id="KW-0479">Metal-binding</keyword>
<dbReference type="PANTHER" id="PTHR43270:SF8">
    <property type="entry name" value="DI- AND TRIPEPTIDASE DUG2-RELATED"/>
    <property type="match status" value="1"/>
</dbReference>
<dbReference type="PANTHER" id="PTHR43270">
    <property type="entry name" value="BETA-ALA-HIS DIPEPTIDASE"/>
    <property type="match status" value="1"/>
</dbReference>
<dbReference type="SUPFAM" id="SSF53187">
    <property type="entry name" value="Zn-dependent exopeptidases"/>
    <property type="match status" value="1"/>
</dbReference>
<name>A0A6L9MFX4_9HYPH</name>
<dbReference type="EMBL" id="JAAAMJ010000004">
    <property type="protein sequence ID" value="NDV86759.1"/>
    <property type="molecule type" value="Genomic_DNA"/>
</dbReference>
<dbReference type="Gene3D" id="3.30.70.360">
    <property type="match status" value="1"/>
</dbReference>
<evidence type="ECO:0000256" key="1">
    <source>
        <dbReference type="ARBA" id="ARBA00022670"/>
    </source>
</evidence>
<evidence type="ECO:0000313" key="6">
    <source>
        <dbReference type="Proteomes" id="UP000476332"/>
    </source>
</evidence>
<keyword evidence="3 5" id="KW-0378">Hydrolase</keyword>
<dbReference type="Pfam" id="PF01546">
    <property type="entry name" value="Peptidase_M20"/>
    <property type="match status" value="1"/>
</dbReference>
<feature type="domain" description="Peptidase M20 dimerisation" evidence="4">
    <location>
        <begin position="191"/>
        <end position="349"/>
    </location>
</feature>
<dbReference type="GO" id="GO:0046872">
    <property type="term" value="F:metal ion binding"/>
    <property type="evidence" value="ECO:0007669"/>
    <property type="project" value="UniProtKB-KW"/>
</dbReference>
<dbReference type="Pfam" id="PF07687">
    <property type="entry name" value="M20_dimer"/>
    <property type="match status" value="1"/>
</dbReference>
<reference evidence="5 6" key="1">
    <citation type="submission" date="2020-01" db="EMBL/GenBank/DDBJ databases">
        <title>Genomes of bacteria type strains.</title>
        <authorList>
            <person name="Chen J."/>
            <person name="Zhu S."/>
            <person name="Chen J."/>
        </authorList>
    </citation>
    <scope>NUCLEOTIDE SEQUENCE [LARGE SCALE GENOMIC DNA]</scope>
    <source>
        <strain evidence="5 6">KCTC 52919</strain>
    </source>
</reference>
<proteinExistence type="predicted"/>
<evidence type="ECO:0000259" key="4">
    <source>
        <dbReference type="Pfam" id="PF07687"/>
    </source>
</evidence>
<dbReference type="InterPro" id="IPR002933">
    <property type="entry name" value="Peptidase_M20"/>
</dbReference>
<dbReference type="NCBIfam" id="NF006579">
    <property type="entry name" value="PRK09104.1"/>
    <property type="match status" value="1"/>
</dbReference>
<dbReference type="Gene3D" id="3.40.630.10">
    <property type="entry name" value="Zn peptidases"/>
    <property type="match status" value="1"/>
</dbReference>
<dbReference type="AlphaFoldDB" id="A0A6L9MFX4"/>
<evidence type="ECO:0000256" key="2">
    <source>
        <dbReference type="ARBA" id="ARBA00022723"/>
    </source>
</evidence>
<gene>
    <name evidence="5" type="ORF">GTW51_08595</name>
</gene>
<dbReference type="InterPro" id="IPR051458">
    <property type="entry name" value="Cyt/Met_Dipeptidase"/>
</dbReference>
<accession>A0A6L9MFX4</accession>
<organism evidence="5 6">
    <name type="scientific">Aurantimonas aggregata</name>
    <dbReference type="NCBI Taxonomy" id="2047720"/>
    <lineage>
        <taxon>Bacteria</taxon>
        <taxon>Pseudomonadati</taxon>
        <taxon>Pseudomonadota</taxon>
        <taxon>Alphaproteobacteria</taxon>
        <taxon>Hyphomicrobiales</taxon>
        <taxon>Aurantimonadaceae</taxon>
        <taxon>Aurantimonas</taxon>
    </lineage>
</organism>
<dbReference type="InterPro" id="IPR011650">
    <property type="entry name" value="Peptidase_M20_dimer"/>
</dbReference>
<dbReference type="Proteomes" id="UP000476332">
    <property type="component" value="Unassembled WGS sequence"/>
</dbReference>
<evidence type="ECO:0000313" key="5">
    <source>
        <dbReference type="EMBL" id="NDV86759.1"/>
    </source>
</evidence>
<dbReference type="GO" id="GO:0008233">
    <property type="term" value="F:peptidase activity"/>
    <property type="evidence" value="ECO:0007669"/>
    <property type="project" value="UniProtKB-KW"/>
</dbReference>